<accession>A0A7D9DX50</accession>
<reference evidence="1" key="1">
    <citation type="submission" date="2020-04" db="EMBL/GenBank/DDBJ databases">
        <authorList>
            <person name="Alioto T."/>
            <person name="Alioto T."/>
            <person name="Gomez Garrido J."/>
        </authorList>
    </citation>
    <scope>NUCLEOTIDE SEQUENCE</scope>
    <source>
        <strain evidence="1">A484AB</strain>
    </source>
</reference>
<keyword evidence="2" id="KW-1185">Reference proteome</keyword>
<dbReference type="AlphaFoldDB" id="A0A7D9DX50"/>
<comment type="caution">
    <text evidence="1">The sequence shown here is derived from an EMBL/GenBank/DDBJ whole genome shotgun (WGS) entry which is preliminary data.</text>
</comment>
<protein>
    <submittedName>
        <fullName evidence="1">Uncharacterized protein</fullName>
    </submittedName>
</protein>
<evidence type="ECO:0000313" key="2">
    <source>
        <dbReference type="Proteomes" id="UP001152795"/>
    </source>
</evidence>
<organism evidence="1 2">
    <name type="scientific">Paramuricea clavata</name>
    <name type="common">Red gorgonian</name>
    <name type="synonym">Violescent sea-whip</name>
    <dbReference type="NCBI Taxonomy" id="317549"/>
    <lineage>
        <taxon>Eukaryota</taxon>
        <taxon>Metazoa</taxon>
        <taxon>Cnidaria</taxon>
        <taxon>Anthozoa</taxon>
        <taxon>Octocorallia</taxon>
        <taxon>Malacalcyonacea</taxon>
        <taxon>Plexauridae</taxon>
        <taxon>Paramuricea</taxon>
    </lineage>
</organism>
<evidence type="ECO:0000313" key="1">
    <source>
        <dbReference type="EMBL" id="CAB3996185.1"/>
    </source>
</evidence>
<proteinExistence type="predicted"/>
<gene>
    <name evidence="1" type="ORF">PACLA_8A085419</name>
</gene>
<sequence>MTELKFEKKVIGTQMEEERAAVWFKISKFYTSSKANRETFNFSREFYGCRGSKKEESTPSQKQEGVSRYYVDQHTLRQYGQELPEFSQPPAFTEICRPPVKVLEDEVWSQEAEATIDTDIGSLQTLRDLVGNPEVSNQPIGQGMSQFNKQCQQ</sequence>
<dbReference type="Proteomes" id="UP001152795">
    <property type="component" value="Unassembled WGS sequence"/>
</dbReference>
<dbReference type="EMBL" id="CACRXK020002817">
    <property type="protein sequence ID" value="CAB3996185.1"/>
    <property type="molecule type" value="Genomic_DNA"/>
</dbReference>
<name>A0A7D9DX50_PARCT</name>